<dbReference type="CDD" id="cd13128">
    <property type="entry name" value="MATE_Wzx_like"/>
    <property type="match status" value="1"/>
</dbReference>
<protein>
    <submittedName>
        <fullName evidence="7">Polysaccharide biosynthesis transporter</fullName>
    </submittedName>
</protein>
<sequence>MKDTLTGLASISFVGKIIGRLCEYGLTALLAYFLGASSLGSFTVALVILRISGMVSRVGLDVAAQKYVPIYRHDPDSLQDLISFCIALPVIFGGILSVILFVLLSGPLGSVLSSSTTKYLVLATPLLGLSYVLEGIFRGFKDIENAVLIREIGISGIPVIVVSIVLALGGEIFITTIVYVLSLIVPVLIGIVRLESLNLNISTDLDLDVIGLLKFSLQASIEGSMSMVTSWIDILVLGMFVSSAKIGVYQVAFQTAFLLAFALVSVNSVFPAVASELYSENRLSELNNIYSVITKWVGSVTLLGGAFLILFADEILSIFGTEFNSALTPFILLVLSQLVAGLAGPVGYLLIMTGNERIQMINSIITAVLNLILNFALIPRFGIIGAAISTGFSIALVNVLRVIEVRYYQGLWPYGRDLLRILPAIIGGVVILYVGRRIGPPTVISMLLSGLVSGILFLILSVLSMNEKDQKLLSSIR</sequence>
<dbReference type="EMBL" id="AOLM01000027">
    <property type="protein sequence ID" value="ELZ89064.1"/>
    <property type="molecule type" value="Genomic_DNA"/>
</dbReference>
<gene>
    <name evidence="7" type="ORF">C441_16254</name>
</gene>
<dbReference type="PATRIC" id="fig|662480.6.peg.3240"/>
<accession>M0I105</accession>
<feature type="transmembrane region" description="Helical" evidence="6">
    <location>
        <begin position="29"/>
        <end position="49"/>
    </location>
</feature>
<dbReference type="GO" id="GO:0005886">
    <property type="term" value="C:plasma membrane"/>
    <property type="evidence" value="ECO:0007669"/>
    <property type="project" value="UniProtKB-SubCell"/>
</dbReference>
<reference evidence="7 8" key="1">
    <citation type="journal article" date="2014" name="PLoS Genet.">
        <title>Phylogenetically driven sequencing of extremely halophilic archaea reveals strategies for static and dynamic osmo-response.</title>
        <authorList>
            <person name="Becker E.A."/>
            <person name="Seitzer P.M."/>
            <person name="Tritt A."/>
            <person name="Larsen D."/>
            <person name="Krusor M."/>
            <person name="Yao A.I."/>
            <person name="Wu D."/>
            <person name="Madern D."/>
            <person name="Eisen J.A."/>
            <person name="Darling A.E."/>
            <person name="Facciotti M.T."/>
        </authorList>
    </citation>
    <scope>NUCLEOTIDE SEQUENCE [LARGE SCALE GENOMIC DNA]</scope>
    <source>
        <strain evidence="7 8">ATCC BAA-897</strain>
    </source>
</reference>
<dbReference type="Pfam" id="PF01943">
    <property type="entry name" value="Polysacc_synt"/>
    <property type="match status" value="1"/>
</dbReference>
<feature type="transmembrane region" description="Helical" evidence="6">
    <location>
        <begin position="119"/>
        <end position="140"/>
    </location>
</feature>
<keyword evidence="4 6" id="KW-1133">Transmembrane helix</keyword>
<dbReference type="Proteomes" id="UP000011508">
    <property type="component" value="Unassembled WGS sequence"/>
</dbReference>
<dbReference type="PANTHER" id="PTHR30250">
    <property type="entry name" value="PST FAMILY PREDICTED COLANIC ACID TRANSPORTER"/>
    <property type="match status" value="1"/>
</dbReference>
<feature type="transmembrane region" description="Helical" evidence="6">
    <location>
        <begin position="81"/>
        <end position="104"/>
    </location>
</feature>
<evidence type="ECO:0000256" key="6">
    <source>
        <dbReference type="SAM" id="Phobius"/>
    </source>
</evidence>
<evidence type="ECO:0000256" key="4">
    <source>
        <dbReference type="ARBA" id="ARBA00022989"/>
    </source>
</evidence>
<dbReference type="InterPro" id="IPR002797">
    <property type="entry name" value="Polysacc_synth"/>
</dbReference>
<evidence type="ECO:0000313" key="7">
    <source>
        <dbReference type="EMBL" id="ELZ89064.1"/>
    </source>
</evidence>
<feature type="transmembrane region" description="Helical" evidence="6">
    <location>
        <begin position="147"/>
        <end position="166"/>
    </location>
</feature>
<feature type="transmembrane region" description="Helical" evidence="6">
    <location>
        <begin position="257"/>
        <end position="277"/>
    </location>
</feature>
<feature type="transmembrane region" description="Helical" evidence="6">
    <location>
        <begin position="442"/>
        <end position="463"/>
    </location>
</feature>
<dbReference type="OrthoDB" id="19148at2157"/>
<keyword evidence="8" id="KW-1185">Reference proteome</keyword>
<feature type="transmembrane region" description="Helical" evidence="6">
    <location>
        <begin position="330"/>
        <end position="351"/>
    </location>
</feature>
<dbReference type="AlphaFoldDB" id="M0I105"/>
<feature type="transmembrane region" description="Helical" evidence="6">
    <location>
        <begin position="172"/>
        <end position="192"/>
    </location>
</feature>
<keyword evidence="5 6" id="KW-0472">Membrane</keyword>
<feature type="transmembrane region" description="Helical" evidence="6">
    <location>
        <begin position="418"/>
        <end position="436"/>
    </location>
</feature>
<keyword evidence="2" id="KW-1003">Cell membrane</keyword>
<comment type="subcellular location">
    <subcellularLocation>
        <location evidence="1">Cell membrane</location>
        <topology evidence="1">Multi-pass membrane protein</topology>
    </subcellularLocation>
</comment>
<evidence type="ECO:0000256" key="2">
    <source>
        <dbReference type="ARBA" id="ARBA00022475"/>
    </source>
</evidence>
<feature type="transmembrane region" description="Helical" evidence="6">
    <location>
        <begin position="358"/>
        <end position="377"/>
    </location>
</feature>
<feature type="transmembrane region" description="Helical" evidence="6">
    <location>
        <begin position="383"/>
        <end position="403"/>
    </location>
</feature>
<comment type="caution">
    <text evidence="7">The sequence shown here is derived from an EMBL/GenBank/DDBJ whole genome shotgun (WGS) entry which is preliminary data.</text>
</comment>
<organism evidence="7 8">
    <name type="scientific">Haloferax sulfurifontis ATCC BAA-897</name>
    <dbReference type="NCBI Taxonomy" id="662480"/>
    <lineage>
        <taxon>Archaea</taxon>
        <taxon>Methanobacteriati</taxon>
        <taxon>Methanobacteriota</taxon>
        <taxon>Stenosarchaea group</taxon>
        <taxon>Halobacteria</taxon>
        <taxon>Halobacteriales</taxon>
        <taxon>Haloferacaceae</taxon>
        <taxon>Haloferax</taxon>
    </lineage>
</organism>
<evidence type="ECO:0000313" key="8">
    <source>
        <dbReference type="Proteomes" id="UP000011508"/>
    </source>
</evidence>
<name>M0I105_9EURY</name>
<dbReference type="RefSeq" id="WP_007275999.1">
    <property type="nucleotide sequence ID" value="NZ_AOLM01000027.1"/>
</dbReference>
<dbReference type="InterPro" id="IPR050833">
    <property type="entry name" value="Poly_Biosynth_Transport"/>
</dbReference>
<evidence type="ECO:0000256" key="3">
    <source>
        <dbReference type="ARBA" id="ARBA00022692"/>
    </source>
</evidence>
<evidence type="ECO:0000256" key="5">
    <source>
        <dbReference type="ARBA" id="ARBA00023136"/>
    </source>
</evidence>
<dbReference type="PANTHER" id="PTHR30250:SF11">
    <property type="entry name" value="O-ANTIGEN TRANSPORTER-RELATED"/>
    <property type="match status" value="1"/>
</dbReference>
<evidence type="ECO:0000256" key="1">
    <source>
        <dbReference type="ARBA" id="ARBA00004651"/>
    </source>
</evidence>
<feature type="transmembrane region" description="Helical" evidence="6">
    <location>
        <begin position="231"/>
        <end position="251"/>
    </location>
</feature>
<feature type="transmembrane region" description="Helical" evidence="6">
    <location>
        <begin position="289"/>
        <end position="310"/>
    </location>
</feature>
<keyword evidence="3 6" id="KW-0812">Transmembrane</keyword>
<proteinExistence type="predicted"/>